<dbReference type="Gene3D" id="3.30.160.60">
    <property type="entry name" value="Classic Zinc Finger"/>
    <property type="match status" value="5"/>
</dbReference>
<dbReference type="PROSITE" id="PS50157">
    <property type="entry name" value="ZINC_FINGER_C2H2_2"/>
    <property type="match status" value="6"/>
</dbReference>
<dbReference type="GO" id="GO:0008270">
    <property type="term" value="F:zinc ion binding"/>
    <property type="evidence" value="ECO:0007669"/>
    <property type="project" value="UniProtKB-KW"/>
</dbReference>
<evidence type="ECO:0000256" key="7">
    <source>
        <dbReference type="ARBA" id="ARBA00022737"/>
    </source>
</evidence>
<dbReference type="FunFam" id="3.30.160.60:FF:000037">
    <property type="entry name" value="B-cell lymphoma/leukemia 11A isoform X1"/>
    <property type="match status" value="1"/>
</dbReference>
<feature type="compositionally biased region" description="Polar residues" evidence="15">
    <location>
        <begin position="521"/>
        <end position="536"/>
    </location>
</feature>
<feature type="compositionally biased region" description="Polar residues" evidence="15">
    <location>
        <begin position="470"/>
        <end position="479"/>
    </location>
</feature>
<evidence type="ECO:0000256" key="9">
    <source>
        <dbReference type="ARBA" id="ARBA00022833"/>
    </source>
</evidence>
<keyword evidence="3" id="KW-0678">Repressor</keyword>
<evidence type="ECO:0000256" key="14">
    <source>
        <dbReference type="PROSITE-ProRule" id="PRU00042"/>
    </source>
</evidence>
<evidence type="ECO:0000259" key="16">
    <source>
        <dbReference type="PROSITE" id="PS50157"/>
    </source>
</evidence>
<dbReference type="SUPFAM" id="SSF57667">
    <property type="entry name" value="beta-beta-alpha zinc fingers"/>
    <property type="match status" value="3"/>
</dbReference>
<comment type="caution">
    <text evidence="17">The sequence shown here is derived from an EMBL/GenBank/DDBJ whole genome shotgun (WGS) entry which is preliminary data.</text>
</comment>
<keyword evidence="11" id="KW-0805">Transcription regulation</keyword>
<dbReference type="EMBL" id="MU556250">
    <property type="protein sequence ID" value="KAI5615042.1"/>
    <property type="molecule type" value="Genomic_DNA"/>
</dbReference>
<dbReference type="AlphaFoldDB" id="A0AAD5FGZ3"/>
<keyword evidence="10" id="KW-0832">Ubl conjugation</keyword>
<feature type="domain" description="C2H2-type" evidence="16">
    <location>
        <begin position="803"/>
        <end position="826"/>
    </location>
</feature>
<dbReference type="Pfam" id="PF00096">
    <property type="entry name" value="zf-C2H2"/>
    <property type="match status" value="5"/>
</dbReference>
<keyword evidence="6" id="KW-0479">Metal-binding</keyword>
<reference evidence="17" key="1">
    <citation type="submission" date="2018-07" db="EMBL/GenBank/DDBJ databases">
        <title>Comparative genomics of catfishes provides insights into carnivory and benthic adaptation.</title>
        <authorList>
            <person name="Zhang Y."/>
            <person name="Wang D."/>
            <person name="Peng Z."/>
            <person name="Zheng S."/>
            <person name="Shao F."/>
            <person name="Tao W."/>
        </authorList>
    </citation>
    <scope>NUCLEOTIDE SEQUENCE</scope>
    <source>
        <strain evidence="17">Chongqing</strain>
    </source>
</reference>
<evidence type="ECO:0000256" key="10">
    <source>
        <dbReference type="ARBA" id="ARBA00022843"/>
    </source>
</evidence>
<keyword evidence="13" id="KW-0539">Nucleus</keyword>
<feature type="non-terminal residue" evidence="17">
    <location>
        <position position="843"/>
    </location>
</feature>
<organism evidence="17 18">
    <name type="scientific">Silurus asotus</name>
    <name type="common">Amur catfish</name>
    <name type="synonym">Parasilurus asotus</name>
    <dbReference type="NCBI Taxonomy" id="30991"/>
    <lineage>
        <taxon>Eukaryota</taxon>
        <taxon>Metazoa</taxon>
        <taxon>Chordata</taxon>
        <taxon>Craniata</taxon>
        <taxon>Vertebrata</taxon>
        <taxon>Euteleostomi</taxon>
        <taxon>Actinopterygii</taxon>
        <taxon>Neopterygii</taxon>
        <taxon>Teleostei</taxon>
        <taxon>Ostariophysi</taxon>
        <taxon>Siluriformes</taxon>
        <taxon>Siluridae</taxon>
        <taxon>Silurus</taxon>
    </lineage>
</organism>
<feature type="domain" description="C2H2-type" evidence="16">
    <location>
        <begin position="745"/>
        <end position="772"/>
    </location>
</feature>
<evidence type="ECO:0000256" key="5">
    <source>
        <dbReference type="ARBA" id="ARBA00022553"/>
    </source>
</evidence>
<protein>
    <submittedName>
        <fullName evidence="17">B-cell lymphoma/leukemia 11B</fullName>
    </submittedName>
</protein>
<feature type="domain" description="C2H2-type" evidence="16">
    <location>
        <begin position="199"/>
        <end position="222"/>
    </location>
</feature>
<dbReference type="PANTHER" id="PTHR45993:SF9">
    <property type="entry name" value="B-CELL LYMPHOMA_LEUKEMIA 11B"/>
    <property type="match status" value="1"/>
</dbReference>
<feature type="non-terminal residue" evidence="17">
    <location>
        <position position="1"/>
    </location>
</feature>
<evidence type="ECO:0000313" key="17">
    <source>
        <dbReference type="EMBL" id="KAI5615042.1"/>
    </source>
</evidence>
<sequence length="843" mass="92996">VEPRSPGVCPPSPMGNAGERDLLTCGQCQTNFPLGDILAFIEHKRRLCRGAGACYEKPGDGGATSSSPHALRAELTRRPRPVEIGIQVTPGEEEEEEKRLTPARGICPKQESVPTGTRVKGRGNQCHAYSYGPGLTVSLSRFSAKSSQPVSQLPALIARAWSCAKYIKNKKNNISSLKELLAHLYVIPEEKGKDEPSSYICTTCKQTFTSAWFLLQHAQNTHGIRIYLDNHPSSCSLTPRMALPPPLGADALPRSPLASFLGDNSNPFHLLRMAAPLLRETQPPGYIETRLPSTPPFVSPPLPPRQPLERLGPEEMGILTQHPSAFERVMRLAPMPMEPPSMDFSRRLRELASNNNNNGGPTPPLSPNRMPPVHRLLSPTLFQPGAKPAPFLGTPTQPLPAVPRSSSSPTLGQGGKVKSCEFCGKTFKFQSNLIVHRRSHTGERPYKCHLCDHACSQASKLKRHMKTHLQKSGSLSSSPDRGRRDSTGEEQKSGEGREILDNDEDEEDEEEDEEEEEIEEQQNGNSRPASNLSMDSELSRNRENEPQALMTEKPLSISRGMESQYNNIDNHLRLPLGKRLREEADADSSARGIDAEGQPMVNGRGCGPEDSMVRLFQQKPAPISSPNLSSSSAKRIKIEKDMELPSLPLISPENVYSQLLAGYAASRHYIREPFLGFGDSRQSPFATSSEHSSSETGSLRFSTPPGELLESGVLSGRSGSSTPHLHLRGPGPGRPPGSKESRRSDTCEYCGKVFKNCSNLTVHRRSHTGERPYKCDLCSYACAQSSKLTRHMKTHGQFGKEVYRCDICHMPFSVYSTLEKHMKKWHGEHLMSNDVKLEQADRA</sequence>
<evidence type="ECO:0000256" key="3">
    <source>
        <dbReference type="ARBA" id="ARBA00022491"/>
    </source>
</evidence>
<evidence type="ECO:0000256" key="1">
    <source>
        <dbReference type="ARBA" id="ARBA00004123"/>
    </source>
</evidence>
<evidence type="ECO:0000256" key="4">
    <source>
        <dbReference type="ARBA" id="ARBA00022499"/>
    </source>
</evidence>
<dbReference type="SMART" id="SM00355">
    <property type="entry name" value="ZnF_C2H2"/>
    <property type="match status" value="6"/>
</dbReference>
<evidence type="ECO:0000256" key="15">
    <source>
        <dbReference type="SAM" id="MobiDB-lite"/>
    </source>
</evidence>
<dbReference type="InterPro" id="IPR057448">
    <property type="entry name" value="BCL-11A_Znf_CCHC"/>
</dbReference>
<dbReference type="InterPro" id="IPR051497">
    <property type="entry name" value="Dev/Hematopoietic_TF"/>
</dbReference>
<feature type="region of interest" description="Disordered" evidence="15">
    <location>
        <begin position="385"/>
        <end position="416"/>
    </location>
</feature>
<feature type="domain" description="C2H2-type" evidence="16">
    <location>
        <begin position="446"/>
        <end position="473"/>
    </location>
</feature>
<keyword evidence="12" id="KW-0804">Transcription</keyword>
<feature type="compositionally biased region" description="Low complexity" evidence="15">
    <location>
        <begin position="687"/>
        <end position="698"/>
    </location>
</feature>
<gene>
    <name evidence="17" type="ORF">C0J50_3267</name>
</gene>
<keyword evidence="9" id="KW-0862">Zinc</keyword>
<accession>A0AAD5FGZ3</accession>
<dbReference type="FunFam" id="3.30.160.60:FF:001175">
    <property type="entry name" value="Zinc finger, C2H2 type"/>
    <property type="match status" value="1"/>
</dbReference>
<comment type="subcellular location">
    <subcellularLocation>
        <location evidence="1">Nucleus</location>
    </subcellularLocation>
</comment>
<dbReference type="PROSITE" id="PS00028">
    <property type="entry name" value="ZINC_FINGER_C2H2_1"/>
    <property type="match status" value="6"/>
</dbReference>
<name>A0AAD5FGZ3_SILAS</name>
<evidence type="ECO:0000256" key="11">
    <source>
        <dbReference type="ARBA" id="ARBA00023015"/>
    </source>
</evidence>
<feature type="domain" description="C2H2-type" evidence="16">
    <location>
        <begin position="773"/>
        <end position="795"/>
    </location>
</feature>
<feature type="region of interest" description="Disordered" evidence="15">
    <location>
        <begin position="681"/>
        <end position="744"/>
    </location>
</feature>
<feature type="domain" description="C2H2-type" evidence="16">
    <location>
        <begin position="418"/>
        <end position="445"/>
    </location>
</feature>
<keyword evidence="8 14" id="KW-0863">Zinc-finger</keyword>
<keyword evidence="2" id="KW-0488">Methylation</keyword>
<proteinExistence type="predicted"/>
<evidence type="ECO:0000256" key="2">
    <source>
        <dbReference type="ARBA" id="ARBA00022481"/>
    </source>
</evidence>
<feature type="compositionally biased region" description="Basic and acidic residues" evidence="15">
    <location>
        <begin position="480"/>
        <end position="500"/>
    </location>
</feature>
<dbReference type="PANTHER" id="PTHR45993">
    <property type="entry name" value="B-CELL LYMPHOMA/LEUKEMIA 11"/>
    <property type="match status" value="1"/>
</dbReference>
<keyword evidence="7" id="KW-0677">Repeat</keyword>
<dbReference type="GO" id="GO:0003700">
    <property type="term" value="F:DNA-binding transcription factor activity"/>
    <property type="evidence" value="ECO:0007669"/>
    <property type="project" value="TreeGrafter"/>
</dbReference>
<dbReference type="FunFam" id="3.30.160.60:FF:000106">
    <property type="entry name" value="B-cell lymphoma/leukemia 11A isoform X2"/>
    <property type="match status" value="1"/>
</dbReference>
<feature type="compositionally biased region" description="Acidic residues" evidence="15">
    <location>
        <begin position="501"/>
        <end position="520"/>
    </location>
</feature>
<evidence type="ECO:0000256" key="6">
    <source>
        <dbReference type="ARBA" id="ARBA00022723"/>
    </source>
</evidence>
<evidence type="ECO:0000256" key="8">
    <source>
        <dbReference type="ARBA" id="ARBA00022771"/>
    </source>
</evidence>
<dbReference type="GO" id="GO:0016514">
    <property type="term" value="C:SWI/SNF complex"/>
    <property type="evidence" value="ECO:0007669"/>
    <property type="project" value="UniProtKB-ARBA"/>
</dbReference>
<dbReference type="InterPro" id="IPR036236">
    <property type="entry name" value="Znf_C2H2_sf"/>
</dbReference>
<keyword evidence="5" id="KW-0597">Phosphoprotein</keyword>
<dbReference type="GO" id="GO:0045944">
    <property type="term" value="P:positive regulation of transcription by RNA polymerase II"/>
    <property type="evidence" value="ECO:0007669"/>
    <property type="project" value="TreeGrafter"/>
</dbReference>
<dbReference type="Pfam" id="PF25491">
    <property type="entry name" value="CCHC_BCL-11A"/>
    <property type="match status" value="1"/>
</dbReference>
<feature type="region of interest" description="Disordered" evidence="15">
    <location>
        <begin position="462"/>
        <end position="562"/>
    </location>
</feature>
<dbReference type="InterPro" id="IPR013087">
    <property type="entry name" value="Znf_C2H2_type"/>
</dbReference>
<dbReference type="GO" id="GO:0000978">
    <property type="term" value="F:RNA polymerase II cis-regulatory region sequence-specific DNA binding"/>
    <property type="evidence" value="ECO:0007669"/>
    <property type="project" value="TreeGrafter"/>
</dbReference>
<keyword evidence="18" id="KW-1185">Reference proteome</keyword>
<keyword evidence="4" id="KW-1017">Isopeptide bond</keyword>
<evidence type="ECO:0000256" key="13">
    <source>
        <dbReference type="ARBA" id="ARBA00023242"/>
    </source>
</evidence>
<evidence type="ECO:0000313" key="18">
    <source>
        <dbReference type="Proteomes" id="UP001205998"/>
    </source>
</evidence>
<dbReference type="Proteomes" id="UP001205998">
    <property type="component" value="Unassembled WGS sequence"/>
</dbReference>
<dbReference type="FunFam" id="3.30.160.60:FF:000046">
    <property type="entry name" value="Putative B-cell lymphoma/leukemia 11A"/>
    <property type="match status" value="1"/>
</dbReference>
<evidence type="ECO:0000256" key="12">
    <source>
        <dbReference type="ARBA" id="ARBA00023163"/>
    </source>
</evidence>